<gene>
    <name evidence="1" type="ordered locus">Pcal_0405</name>
</gene>
<dbReference type="InterPro" id="IPR011589">
    <property type="entry name" value="UCP004961"/>
</dbReference>
<sequence length="290" mass="31634">MVFDNHAHANEVAGLGAVEVVRRFKAAGGIGIVFVSLLTWSIGGRPGDRDWVARLYDHTVGNVGVARGAGLVSGAVVGVHPAECVRLLEAGWGAGEVEEFMRWAVDLAARYVEEGRAVGLGEFGRPHWPVERGVVELCNRVLLYVLERARDVGAVVHLHLERSGAATVASVAELVKRAGTRPERVVMHHIEGALAGYAWSRGLSPSVPLGRRGEFEEALRAGPVFVVESDYIDDRSRPGAVIPPWTLVSKLRQYVQRGVLSVDDLYKISVENVRRIYGDRLPLDNVEIKI</sequence>
<dbReference type="Pfam" id="PF01026">
    <property type="entry name" value="TatD_DNase"/>
    <property type="match status" value="1"/>
</dbReference>
<evidence type="ECO:0000313" key="2">
    <source>
        <dbReference type="Proteomes" id="UP000001431"/>
    </source>
</evidence>
<dbReference type="RefSeq" id="WP_011849096.1">
    <property type="nucleotide sequence ID" value="NC_009073.1"/>
</dbReference>
<dbReference type="eggNOG" id="arCOG00893">
    <property type="taxonomic scope" value="Archaea"/>
</dbReference>
<name>A3MT72_PYRCJ</name>
<evidence type="ECO:0000313" key="1">
    <source>
        <dbReference type="EMBL" id="ABO07839.1"/>
    </source>
</evidence>
<dbReference type="SUPFAM" id="SSF51556">
    <property type="entry name" value="Metallo-dependent hydrolases"/>
    <property type="match status" value="1"/>
</dbReference>
<organism evidence="1 2">
    <name type="scientific">Pyrobaculum calidifontis (strain DSM 21063 / JCM 11548 / VA1)</name>
    <dbReference type="NCBI Taxonomy" id="410359"/>
    <lineage>
        <taxon>Archaea</taxon>
        <taxon>Thermoproteota</taxon>
        <taxon>Thermoprotei</taxon>
        <taxon>Thermoproteales</taxon>
        <taxon>Thermoproteaceae</taxon>
        <taxon>Pyrobaculum</taxon>
    </lineage>
</organism>
<dbReference type="KEGG" id="pcl:Pcal_0405"/>
<dbReference type="InterPro" id="IPR001130">
    <property type="entry name" value="TatD-like"/>
</dbReference>
<dbReference type="PANTHER" id="PTHR42206:SF1">
    <property type="entry name" value="METAL-DEPENDENT HYDROLASE"/>
    <property type="match status" value="1"/>
</dbReference>
<dbReference type="GeneID" id="4910145"/>
<dbReference type="AlphaFoldDB" id="A3MT72"/>
<dbReference type="EMBL" id="CP000561">
    <property type="protein sequence ID" value="ABO07839.1"/>
    <property type="molecule type" value="Genomic_DNA"/>
</dbReference>
<protein>
    <submittedName>
        <fullName evidence="1">TatD-related deoxyribonuclease</fullName>
    </submittedName>
</protein>
<dbReference type="GO" id="GO:0016788">
    <property type="term" value="F:hydrolase activity, acting on ester bonds"/>
    <property type="evidence" value="ECO:0007669"/>
    <property type="project" value="InterPro"/>
</dbReference>
<accession>A3MT72</accession>
<dbReference type="HOGENOM" id="CLU_985571_0_0_2"/>
<dbReference type="InterPro" id="IPR032466">
    <property type="entry name" value="Metal_Hydrolase"/>
</dbReference>
<reference evidence="1" key="1">
    <citation type="submission" date="2007-02" db="EMBL/GenBank/DDBJ databases">
        <title>Complete sequence of Pyrobaculum calidifontis JCM 11548.</title>
        <authorList>
            <consortium name="US DOE Joint Genome Institute"/>
            <person name="Copeland A."/>
            <person name="Lucas S."/>
            <person name="Lapidus A."/>
            <person name="Barry K."/>
            <person name="Glavina del Rio T."/>
            <person name="Dalin E."/>
            <person name="Tice H."/>
            <person name="Pitluck S."/>
            <person name="Chain P."/>
            <person name="Malfatti S."/>
            <person name="Shin M."/>
            <person name="Vergez L."/>
            <person name="Schmutz J."/>
            <person name="Larimer F."/>
            <person name="Land M."/>
            <person name="Hauser L."/>
            <person name="Kyrpides N."/>
            <person name="Mikhailova N."/>
            <person name="Cozen A.E."/>
            <person name="Fitz-Gibbon S.T."/>
            <person name="House C.H."/>
            <person name="Saltikov C."/>
            <person name="Lowe T.M."/>
            <person name="Richardson P."/>
        </authorList>
    </citation>
    <scope>NUCLEOTIDE SEQUENCE [LARGE SCALE GENOMIC DNA]</scope>
    <source>
        <strain evidence="1">JCM 11548</strain>
    </source>
</reference>
<dbReference type="Gene3D" id="3.20.20.140">
    <property type="entry name" value="Metal-dependent hydrolases"/>
    <property type="match status" value="1"/>
</dbReference>
<proteinExistence type="predicted"/>
<dbReference type="Proteomes" id="UP000001431">
    <property type="component" value="Chromosome"/>
</dbReference>
<dbReference type="STRING" id="410359.Pcal_0405"/>
<keyword evidence="2" id="KW-1185">Reference proteome</keyword>
<dbReference type="PIRSF" id="PIRSF004961">
    <property type="entry name" value="UCP004961_TatD"/>
    <property type="match status" value="1"/>
</dbReference>
<dbReference type="PANTHER" id="PTHR42206">
    <property type="entry name" value="METAL-DEPENDENT HYDROLASE-RELATED"/>
    <property type="match status" value="1"/>
</dbReference>